<accession>A0A4V3FI69</accession>
<evidence type="ECO:0000256" key="1">
    <source>
        <dbReference type="ARBA" id="ARBA00005651"/>
    </source>
</evidence>
<dbReference type="InterPro" id="IPR052264">
    <property type="entry name" value="UPF0175_domain"/>
</dbReference>
<sequence>MGLQCLPRRLSECSFEPEMTVQIPDDIVSALRLPEAEQQERVTLELACSLYASGLLSGGKAAQLAGKPRLAFGAELARRGIARHYTEKDLALDLAHAGV</sequence>
<dbReference type="EMBL" id="SOCA01000001">
    <property type="protein sequence ID" value="TDU81273.1"/>
    <property type="molecule type" value="Genomic_DNA"/>
</dbReference>
<dbReference type="Pfam" id="PF03683">
    <property type="entry name" value="UPF0175"/>
    <property type="match status" value="1"/>
</dbReference>
<dbReference type="Proteomes" id="UP000295662">
    <property type="component" value="Unassembled WGS sequence"/>
</dbReference>
<dbReference type="AlphaFoldDB" id="A0A4V3FI69"/>
<reference evidence="2 3" key="1">
    <citation type="submission" date="2019-03" db="EMBL/GenBank/DDBJ databases">
        <title>Genomic Encyclopedia of Archaeal and Bacterial Type Strains, Phase II (KMG-II): from individual species to whole genera.</title>
        <authorList>
            <person name="Goeker M."/>
        </authorList>
    </citation>
    <scope>NUCLEOTIDE SEQUENCE [LARGE SCALE GENOMIC DNA]</scope>
    <source>
        <strain evidence="2 3">ATCC 25309</strain>
    </source>
</reference>
<proteinExistence type="inferred from homology"/>
<protein>
    <submittedName>
        <fullName evidence="2">Putative HTH domain antitoxin</fullName>
    </submittedName>
</protein>
<dbReference type="PANTHER" id="PTHR37525">
    <property type="entry name" value="UPF0175 PROTEIN SSL1255"/>
    <property type="match status" value="1"/>
</dbReference>
<dbReference type="PANTHER" id="PTHR37525:SF1">
    <property type="entry name" value="UPF0175 PROTEIN SSL1255"/>
    <property type="match status" value="1"/>
</dbReference>
<name>A0A4V3FI69_9BACT</name>
<organism evidence="2 3">
    <name type="scientific">Prosthecobacter fusiformis</name>
    <dbReference type="NCBI Taxonomy" id="48464"/>
    <lineage>
        <taxon>Bacteria</taxon>
        <taxon>Pseudomonadati</taxon>
        <taxon>Verrucomicrobiota</taxon>
        <taxon>Verrucomicrobiia</taxon>
        <taxon>Verrucomicrobiales</taxon>
        <taxon>Verrucomicrobiaceae</taxon>
        <taxon>Prosthecobacter</taxon>
    </lineage>
</organism>
<keyword evidence="3" id="KW-1185">Reference proteome</keyword>
<gene>
    <name evidence="2" type="ORF">EI77_00576</name>
</gene>
<evidence type="ECO:0000313" key="3">
    <source>
        <dbReference type="Proteomes" id="UP000295662"/>
    </source>
</evidence>
<comment type="caution">
    <text evidence="2">The sequence shown here is derived from an EMBL/GenBank/DDBJ whole genome shotgun (WGS) entry which is preliminary data.</text>
</comment>
<dbReference type="InterPro" id="IPR005368">
    <property type="entry name" value="UPF0175"/>
</dbReference>
<evidence type="ECO:0000313" key="2">
    <source>
        <dbReference type="EMBL" id="TDU81273.1"/>
    </source>
</evidence>
<comment type="similarity">
    <text evidence="1">Belongs to the UPF0175 family.</text>
</comment>